<dbReference type="GO" id="GO:0005759">
    <property type="term" value="C:mitochondrial matrix"/>
    <property type="evidence" value="ECO:0007669"/>
    <property type="project" value="UniProtKB-SubCell"/>
</dbReference>
<dbReference type="CDD" id="cd02030">
    <property type="entry name" value="NDUO42"/>
    <property type="match status" value="1"/>
</dbReference>
<name>A0AAW1B163_CROAD</name>
<keyword evidence="18" id="KW-0472">Membrane</keyword>
<comment type="similarity">
    <text evidence="4">Belongs to the complex I NDUFA10 subunit family.</text>
</comment>
<keyword evidence="8" id="KW-0597">Phosphoprotein</keyword>
<evidence type="ECO:0000256" key="15">
    <source>
        <dbReference type="ARBA" id="ARBA00032628"/>
    </source>
</evidence>
<keyword evidence="12" id="KW-0809">Transit peptide</keyword>
<comment type="subunit">
    <text evidence="5">Complex I is composed of 45 different subunits. This a component of the hydrophobic protein fraction.</text>
</comment>
<evidence type="ECO:0000256" key="9">
    <source>
        <dbReference type="ARBA" id="ARBA00022630"/>
    </source>
</evidence>
<evidence type="ECO:0000313" key="20">
    <source>
        <dbReference type="EMBL" id="KAK9395316.1"/>
    </source>
</evidence>
<reference evidence="20 21" key="1">
    <citation type="journal article" date="2024" name="Proc. Natl. Acad. Sci. U.S.A.">
        <title>The genetic regulatory architecture and epigenomic basis for age-related changes in rattlesnake venom.</title>
        <authorList>
            <person name="Hogan M.P."/>
            <person name="Holding M.L."/>
            <person name="Nystrom G.S."/>
            <person name="Colston T.J."/>
            <person name="Bartlett D.A."/>
            <person name="Mason A.J."/>
            <person name="Ellsworth S.A."/>
            <person name="Rautsaw R.M."/>
            <person name="Lawrence K.C."/>
            <person name="Strickland J.L."/>
            <person name="He B."/>
            <person name="Fraser P."/>
            <person name="Margres M.J."/>
            <person name="Gilbert D.M."/>
            <person name="Gibbs H.L."/>
            <person name="Parkinson C.L."/>
            <person name="Rokyta D.R."/>
        </authorList>
    </citation>
    <scope>NUCLEOTIDE SEQUENCE [LARGE SCALE GENOMIC DNA]</scope>
    <source>
        <strain evidence="20">DRR0105</strain>
    </source>
</reference>
<keyword evidence="11" id="KW-0274">FAD</keyword>
<keyword evidence="18" id="KW-1133">Transmembrane helix</keyword>
<evidence type="ECO:0000256" key="11">
    <source>
        <dbReference type="ARBA" id="ARBA00022827"/>
    </source>
</evidence>
<dbReference type="GO" id="GO:0006120">
    <property type="term" value="P:mitochondrial electron transport, NADH to ubiquinone"/>
    <property type="evidence" value="ECO:0007669"/>
    <property type="project" value="InterPro"/>
</dbReference>
<evidence type="ECO:0000256" key="5">
    <source>
        <dbReference type="ARBA" id="ARBA00011514"/>
    </source>
</evidence>
<keyword evidence="13" id="KW-0249">Electron transport</keyword>
<feature type="compositionally biased region" description="Polar residues" evidence="17">
    <location>
        <begin position="556"/>
        <end position="570"/>
    </location>
</feature>
<dbReference type="FunFam" id="3.40.50.300:FF:000837">
    <property type="entry name" value="NADH dehydrogenase [ubiquinone] 1 alpha subcomplex subunit 10, mitochondrial"/>
    <property type="match status" value="1"/>
</dbReference>
<evidence type="ECO:0000313" key="21">
    <source>
        <dbReference type="Proteomes" id="UP001474421"/>
    </source>
</evidence>
<dbReference type="Pfam" id="PF01712">
    <property type="entry name" value="dNK"/>
    <property type="match status" value="1"/>
</dbReference>
<keyword evidence="21" id="KW-1185">Reference proteome</keyword>
<feature type="region of interest" description="Disordered" evidence="17">
    <location>
        <begin position="535"/>
        <end position="609"/>
    </location>
</feature>
<evidence type="ECO:0000256" key="6">
    <source>
        <dbReference type="ARBA" id="ARBA00017279"/>
    </source>
</evidence>
<keyword evidence="9" id="KW-0285">Flavoprotein</keyword>
<dbReference type="PANTHER" id="PTHR10513:SF15">
    <property type="entry name" value="NADH DEHYDROGENASE [UBIQUINONE] 1 ALPHA SUBCOMPLEX SUBUNIT 10, MITOCHONDRIAL"/>
    <property type="match status" value="1"/>
</dbReference>
<evidence type="ECO:0000256" key="2">
    <source>
        <dbReference type="ARBA" id="ARBA00003195"/>
    </source>
</evidence>
<organism evidence="20 21">
    <name type="scientific">Crotalus adamanteus</name>
    <name type="common">Eastern diamondback rattlesnake</name>
    <dbReference type="NCBI Taxonomy" id="8729"/>
    <lineage>
        <taxon>Eukaryota</taxon>
        <taxon>Metazoa</taxon>
        <taxon>Chordata</taxon>
        <taxon>Craniata</taxon>
        <taxon>Vertebrata</taxon>
        <taxon>Euteleostomi</taxon>
        <taxon>Lepidosauria</taxon>
        <taxon>Squamata</taxon>
        <taxon>Bifurcata</taxon>
        <taxon>Unidentata</taxon>
        <taxon>Episquamata</taxon>
        <taxon>Toxicofera</taxon>
        <taxon>Serpentes</taxon>
        <taxon>Colubroidea</taxon>
        <taxon>Viperidae</taxon>
        <taxon>Crotalinae</taxon>
        <taxon>Crotalus</taxon>
    </lineage>
</organism>
<comment type="cofactor">
    <cofactor evidence="1">
        <name>FAD</name>
        <dbReference type="ChEBI" id="CHEBI:57692"/>
    </cofactor>
</comment>
<dbReference type="PANTHER" id="PTHR10513">
    <property type="entry name" value="DEOXYNUCLEOSIDE KINASE"/>
    <property type="match status" value="1"/>
</dbReference>
<accession>A0AAW1B163</accession>
<evidence type="ECO:0000256" key="8">
    <source>
        <dbReference type="ARBA" id="ARBA00022553"/>
    </source>
</evidence>
<keyword evidence="18" id="KW-0812">Transmembrane</keyword>
<gene>
    <name evidence="20" type="ORF">NXF25_014662</name>
</gene>
<dbReference type="SUPFAM" id="SSF52540">
    <property type="entry name" value="P-loop containing nucleoside triphosphate hydrolases"/>
    <property type="match status" value="1"/>
</dbReference>
<keyword evidence="14" id="KW-0496">Mitochondrion</keyword>
<sequence length="609" mass="66574">MSLAALLRAGRARGRLPAGGLLVRRGPREEAGPARRPLEGLDRVEGAAGSAFPPARPPLAALRLLGLFASRRPRAALNRWKGGRPQRAGRRADRRASSGGVGAFSGAAAAAAALVLFTPRYPEQLRLARGGDRGRPVPPQPPHPRTGKLHVSSHRNLQYGWTAYILGDKASAKFTEYSKVFTVDGNLHAGTAKLAQQVAEILGLRYFPEANIHLLDSLTGDGKKLDLKYNGSCCLETFYNEPKHPNGNSYRLQAWMYCSRFLQYADALSHLLSTGQGVVLERSPYSDFVFLEAMSKQNYIHPRCVKHYYRMKHLSICEILPPHLVLYIDVPVSEVKKRIDKIGEPYEKNVSTAYLQSIEDAYKKSFLPQMSETSEILQYTASELDSMERIIEDIEMLKFDKGPWLVQDDLTLHYLRCCVNDKSKLLSPLTVPDYIPEVTVGGLDADAIYHSYRELPGRMFAPGYNADPAAVRVALSQALLPPSSRGPAAAIMPVSTSTQSDARLVGDGGNRVSAHSCLCCNECCGASCTSPFVGEQSSTLQGQGSGKPAAARTKTRTGSCTAAQSPTWKPSPSLGAKKAHDKRRASWGNPRSQLPGEENEGSWEGDWPF</sequence>
<dbReference type="Gene3D" id="3.40.50.300">
    <property type="entry name" value="P-loop containing nucleotide triphosphate hydrolases"/>
    <property type="match status" value="1"/>
</dbReference>
<comment type="caution">
    <text evidence="20">The sequence shown here is derived from an EMBL/GenBank/DDBJ whole genome shotgun (WGS) entry which is preliminary data.</text>
</comment>
<evidence type="ECO:0000256" key="10">
    <source>
        <dbReference type="ARBA" id="ARBA00022660"/>
    </source>
</evidence>
<keyword evidence="7" id="KW-0813">Transport</keyword>
<proteinExistence type="inferred from homology"/>
<evidence type="ECO:0000256" key="3">
    <source>
        <dbReference type="ARBA" id="ARBA00004305"/>
    </source>
</evidence>
<evidence type="ECO:0000256" key="17">
    <source>
        <dbReference type="SAM" id="MobiDB-lite"/>
    </source>
</evidence>
<feature type="region of interest" description="Disordered" evidence="17">
    <location>
        <begin position="128"/>
        <end position="151"/>
    </location>
</feature>
<dbReference type="AlphaFoldDB" id="A0AAW1B163"/>
<dbReference type="Proteomes" id="UP001474421">
    <property type="component" value="Unassembled WGS sequence"/>
</dbReference>
<keyword evidence="10" id="KW-0679">Respiratory chain</keyword>
<comment type="subcellular location">
    <subcellularLocation>
        <location evidence="3">Mitochondrion matrix</location>
    </subcellularLocation>
</comment>
<evidence type="ECO:0000256" key="7">
    <source>
        <dbReference type="ARBA" id="ARBA00022448"/>
    </source>
</evidence>
<evidence type="ECO:0000256" key="1">
    <source>
        <dbReference type="ARBA" id="ARBA00001974"/>
    </source>
</evidence>
<comment type="function">
    <text evidence="2">Accessory subunit of the mitochondrial membrane respiratory chain NADH dehydrogenase (Complex I), that is believed not to be involved in catalysis. Complex I functions in the transfer of electrons from NADH to the respiratory chain. The immediate electron acceptor for the enzyme is believed to be ubiquinone.</text>
</comment>
<evidence type="ECO:0000256" key="14">
    <source>
        <dbReference type="ARBA" id="ARBA00023128"/>
    </source>
</evidence>
<feature type="domain" description="Deoxynucleoside kinase" evidence="19">
    <location>
        <begin position="181"/>
        <end position="393"/>
    </location>
</feature>
<evidence type="ECO:0000256" key="12">
    <source>
        <dbReference type="ARBA" id="ARBA00022946"/>
    </source>
</evidence>
<dbReference type="EMBL" id="JAOTOJ010000010">
    <property type="protein sequence ID" value="KAK9395316.1"/>
    <property type="molecule type" value="Genomic_DNA"/>
</dbReference>
<dbReference type="InterPro" id="IPR031314">
    <property type="entry name" value="DNK_dom"/>
</dbReference>
<protein>
    <recommendedName>
        <fullName evidence="6">NADH dehydrogenase [ubiquinone] 1 alpha subcomplex subunit 10, mitochondrial</fullName>
    </recommendedName>
    <alternativeName>
        <fullName evidence="16">Complex I-42kD</fullName>
    </alternativeName>
    <alternativeName>
        <fullName evidence="15">NADH-ubiquinone oxidoreductase 42 kDa subunit</fullName>
    </alternativeName>
</protein>
<evidence type="ECO:0000256" key="18">
    <source>
        <dbReference type="SAM" id="Phobius"/>
    </source>
</evidence>
<evidence type="ECO:0000256" key="16">
    <source>
        <dbReference type="ARBA" id="ARBA00032828"/>
    </source>
</evidence>
<evidence type="ECO:0000256" key="13">
    <source>
        <dbReference type="ARBA" id="ARBA00022982"/>
    </source>
</evidence>
<dbReference type="InterPro" id="IPR015828">
    <property type="entry name" value="NDUFA10"/>
</dbReference>
<evidence type="ECO:0000256" key="4">
    <source>
        <dbReference type="ARBA" id="ARBA00008606"/>
    </source>
</evidence>
<evidence type="ECO:0000259" key="19">
    <source>
        <dbReference type="Pfam" id="PF01712"/>
    </source>
</evidence>
<dbReference type="InterPro" id="IPR027417">
    <property type="entry name" value="P-loop_NTPase"/>
</dbReference>
<dbReference type="InterPro" id="IPR050566">
    <property type="entry name" value="Deoxyribonucleoside_kinase"/>
</dbReference>
<feature type="transmembrane region" description="Helical" evidence="18">
    <location>
        <begin position="96"/>
        <end position="117"/>
    </location>
</feature>